<keyword evidence="3" id="KW-1185">Reference proteome</keyword>
<evidence type="ECO:0000313" key="2">
    <source>
        <dbReference type="EMBL" id="WGH77971.1"/>
    </source>
</evidence>
<keyword evidence="1" id="KW-1133">Transmembrane helix</keyword>
<reference evidence="2 3" key="1">
    <citation type="submission" date="2023-04" db="EMBL/GenBank/DDBJ databases">
        <title>Jannaschia ovalis sp. nov., a marine bacterium isolated from sea tidal flat.</title>
        <authorList>
            <person name="Kwon D.Y."/>
            <person name="Kim J.-J."/>
        </authorList>
    </citation>
    <scope>NUCLEOTIDE SEQUENCE [LARGE SCALE GENOMIC DNA]</scope>
    <source>
        <strain evidence="2 3">GRR-S6-38</strain>
    </source>
</reference>
<dbReference type="EMBL" id="CP122537">
    <property type="protein sequence ID" value="WGH77971.1"/>
    <property type="molecule type" value="Genomic_DNA"/>
</dbReference>
<proteinExistence type="predicted"/>
<organism evidence="2 3">
    <name type="scientific">Jannaschia ovalis</name>
    <dbReference type="NCBI Taxonomy" id="3038773"/>
    <lineage>
        <taxon>Bacteria</taxon>
        <taxon>Pseudomonadati</taxon>
        <taxon>Pseudomonadota</taxon>
        <taxon>Alphaproteobacteria</taxon>
        <taxon>Rhodobacterales</taxon>
        <taxon>Roseobacteraceae</taxon>
        <taxon>Jannaschia</taxon>
    </lineage>
</organism>
<name>A0ABY8LA20_9RHOB</name>
<dbReference type="Proteomes" id="UP001243420">
    <property type="component" value="Chromosome"/>
</dbReference>
<gene>
    <name evidence="2" type="ORF">P8627_13150</name>
</gene>
<evidence type="ECO:0000256" key="1">
    <source>
        <dbReference type="SAM" id="Phobius"/>
    </source>
</evidence>
<keyword evidence="1" id="KW-0812">Transmembrane</keyword>
<sequence length="69" mass="7392">MSAPRNPLSLSEKGARYGAVAFFAGALILAWPVSEGWRAAQAGLEAPQGTSGWAELRRFGWQMAREGAE</sequence>
<accession>A0ABY8LA20</accession>
<dbReference type="RefSeq" id="WP_279964603.1">
    <property type="nucleotide sequence ID" value="NZ_CP122537.1"/>
</dbReference>
<keyword evidence="1" id="KW-0472">Membrane</keyword>
<protein>
    <submittedName>
        <fullName evidence="2">Uncharacterized protein</fullName>
    </submittedName>
</protein>
<evidence type="ECO:0000313" key="3">
    <source>
        <dbReference type="Proteomes" id="UP001243420"/>
    </source>
</evidence>
<feature type="transmembrane region" description="Helical" evidence="1">
    <location>
        <begin position="15"/>
        <end position="33"/>
    </location>
</feature>